<reference evidence="3 4" key="1">
    <citation type="submission" date="2020-04" db="EMBL/GenBank/DDBJ databases">
        <title>Usitatibacter rugosus gen. nov., sp. nov. and Usitatibacter palustris sp. nov., novel members of Usitatibacteraceae fam. nov. within the order Nitrosomonadales isolated from soil.</title>
        <authorList>
            <person name="Huber K.J."/>
            <person name="Neumann-Schaal M."/>
            <person name="Geppert A."/>
            <person name="Luckner M."/>
            <person name="Wanner G."/>
            <person name="Overmann J."/>
        </authorList>
    </citation>
    <scope>NUCLEOTIDE SEQUENCE [LARGE SCALE GENOMIC DNA]</scope>
    <source>
        <strain evidence="3 4">Swamp67</strain>
    </source>
</reference>
<dbReference type="InterPro" id="IPR042100">
    <property type="entry name" value="Bug_dom1"/>
</dbReference>
<dbReference type="SUPFAM" id="SSF53850">
    <property type="entry name" value="Periplasmic binding protein-like II"/>
    <property type="match status" value="1"/>
</dbReference>
<name>A0A6M4H9U9_9PROT</name>
<evidence type="ECO:0000256" key="2">
    <source>
        <dbReference type="SAM" id="SignalP"/>
    </source>
</evidence>
<keyword evidence="2" id="KW-0732">Signal</keyword>
<feature type="chain" id="PRO_5027061895" description="Tripartite-type tricarboxylate transporter, receptor component TctC" evidence="2">
    <location>
        <begin position="26"/>
        <end position="326"/>
    </location>
</feature>
<dbReference type="Gene3D" id="3.40.190.150">
    <property type="entry name" value="Bordetella uptake gene, domain 1"/>
    <property type="match status" value="1"/>
</dbReference>
<evidence type="ECO:0000313" key="4">
    <source>
        <dbReference type="Proteomes" id="UP000503096"/>
    </source>
</evidence>
<dbReference type="Pfam" id="PF03401">
    <property type="entry name" value="TctC"/>
    <property type="match status" value="1"/>
</dbReference>
<dbReference type="RefSeq" id="WP_171162226.1">
    <property type="nucleotide sequence ID" value="NZ_CP053073.1"/>
</dbReference>
<dbReference type="PANTHER" id="PTHR42928">
    <property type="entry name" value="TRICARBOXYLATE-BINDING PROTEIN"/>
    <property type="match status" value="1"/>
</dbReference>
<evidence type="ECO:0000256" key="1">
    <source>
        <dbReference type="ARBA" id="ARBA00006987"/>
    </source>
</evidence>
<protein>
    <recommendedName>
        <fullName evidence="5">Tripartite-type tricarboxylate transporter, receptor component TctC</fullName>
    </recommendedName>
</protein>
<dbReference type="PANTHER" id="PTHR42928:SF5">
    <property type="entry name" value="BLR1237 PROTEIN"/>
    <property type="match status" value="1"/>
</dbReference>
<dbReference type="Gene3D" id="3.40.190.10">
    <property type="entry name" value="Periplasmic binding protein-like II"/>
    <property type="match status" value="1"/>
</dbReference>
<evidence type="ECO:0008006" key="5">
    <source>
        <dbReference type="Google" id="ProtNLM"/>
    </source>
</evidence>
<dbReference type="KEGG" id="upl:DSM104440_01991"/>
<dbReference type="EMBL" id="CP053073">
    <property type="protein sequence ID" value="QJR15174.1"/>
    <property type="molecule type" value="Genomic_DNA"/>
</dbReference>
<dbReference type="Proteomes" id="UP000503096">
    <property type="component" value="Chromosome"/>
</dbReference>
<proteinExistence type="inferred from homology"/>
<gene>
    <name evidence="3" type="ORF">DSM104440_01991</name>
</gene>
<feature type="signal peptide" evidence="2">
    <location>
        <begin position="1"/>
        <end position="25"/>
    </location>
</feature>
<dbReference type="PIRSF" id="PIRSF017082">
    <property type="entry name" value="YflP"/>
    <property type="match status" value="1"/>
</dbReference>
<keyword evidence="4" id="KW-1185">Reference proteome</keyword>
<evidence type="ECO:0000313" key="3">
    <source>
        <dbReference type="EMBL" id="QJR15174.1"/>
    </source>
</evidence>
<dbReference type="CDD" id="cd13578">
    <property type="entry name" value="PBP2_Bug27"/>
    <property type="match status" value="1"/>
</dbReference>
<dbReference type="InParanoid" id="A0A6M4H9U9"/>
<dbReference type="AlphaFoldDB" id="A0A6M4H9U9"/>
<dbReference type="InterPro" id="IPR005064">
    <property type="entry name" value="BUG"/>
</dbReference>
<sequence>MSNRIVARGLAAVVLAVAAIGVASAQGWPNRPIKWINPFPAGGGTDAFARPMATKLSLALGQNVLIENLGGAGGTLGAATASKAPADGYTFFVGAVHHTIAETLYTKLPYAGLEKDFEPITVLAFVPNVISLHPKHDFKTVADLVKYAKANPGKLNFGSAGNGTTHHMVGELFKLKTGTNLVHVPYKGAGPLMPDLLGGVVDLAFDGMSTSGPQIKAGKLRGLAVTSANRNALLPDVPTMGESGIPDFKVTTWYAIFAIKGTPKDIQQKMYEAIVKQLSDPDIKNIWAQQGGEAGGMPPAEFGKFVRSEIESWGKVVKESGAKIDN</sequence>
<organism evidence="3 4">
    <name type="scientific">Usitatibacter palustris</name>
    <dbReference type="NCBI Taxonomy" id="2732487"/>
    <lineage>
        <taxon>Bacteria</taxon>
        <taxon>Pseudomonadati</taxon>
        <taxon>Pseudomonadota</taxon>
        <taxon>Betaproteobacteria</taxon>
        <taxon>Nitrosomonadales</taxon>
        <taxon>Usitatibacteraceae</taxon>
        <taxon>Usitatibacter</taxon>
    </lineage>
</organism>
<comment type="similarity">
    <text evidence="1">Belongs to the UPF0065 (bug) family.</text>
</comment>
<accession>A0A6M4H9U9</accession>